<dbReference type="InterPro" id="IPR032675">
    <property type="entry name" value="LRR_dom_sf"/>
</dbReference>
<evidence type="ECO:0000313" key="12">
    <source>
        <dbReference type="WBParaSite" id="TREG1_127350.1"/>
    </source>
</evidence>
<evidence type="ECO:0000256" key="7">
    <source>
        <dbReference type="ARBA" id="ARBA00058656"/>
    </source>
</evidence>
<feature type="compositionally biased region" description="Low complexity" evidence="10">
    <location>
        <begin position="429"/>
        <end position="438"/>
    </location>
</feature>
<evidence type="ECO:0000256" key="8">
    <source>
        <dbReference type="ARBA" id="ARBA00068862"/>
    </source>
</evidence>
<dbReference type="SMART" id="SM00365">
    <property type="entry name" value="LRR_SD22"/>
    <property type="match status" value="7"/>
</dbReference>
<dbReference type="Proteomes" id="UP000050795">
    <property type="component" value="Unassembled WGS sequence"/>
</dbReference>
<dbReference type="PANTHER" id="PTHR45973:SF2">
    <property type="entry name" value="CENTROSOMAL PROTEIN OF 97 KDA"/>
    <property type="match status" value="1"/>
</dbReference>
<dbReference type="PROSITE" id="PS51450">
    <property type="entry name" value="LRR"/>
    <property type="match status" value="4"/>
</dbReference>
<dbReference type="FunFam" id="3.80.10.10:FF:000165">
    <property type="entry name" value="Centrosomal protein of 97 kDa"/>
    <property type="match status" value="1"/>
</dbReference>
<evidence type="ECO:0000256" key="3">
    <source>
        <dbReference type="ARBA" id="ARBA00022614"/>
    </source>
</evidence>
<comment type="subcellular location">
    <subcellularLocation>
        <location evidence="1">Cytoplasm</location>
        <location evidence="1">Cytoskeleton</location>
        <location evidence="1">Microtubule organizing center</location>
        <location evidence="1">Centrosome</location>
    </subcellularLocation>
</comment>
<evidence type="ECO:0000256" key="2">
    <source>
        <dbReference type="ARBA" id="ARBA00022490"/>
    </source>
</evidence>
<dbReference type="GO" id="GO:1902018">
    <property type="term" value="P:negative regulation of cilium assembly"/>
    <property type="evidence" value="ECO:0007669"/>
    <property type="project" value="TreeGrafter"/>
</dbReference>
<protein>
    <recommendedName>
        <fullName evidence="8">Centrosomal protein of 97 kDa</fullName>
    </recommendedName>
    <alternativeName>
        <fullName evidence="9">Leucine-rich repeat and IQ domain-containing protein 2</fullName>
    </alternativeName>
</protein>
<evidence type="ECO:0000256" key="9">
    <source>
        <dbReference type="ARBA" id="ARBA00076677"/>
    </source>
</evidence>
<organism evidence="11 12">
    <name type="scientific">Trichobilharzia regenti</name>
    <name type="common">Nasal bird schistosome</name>
    <dbReference type="NCBI Taxonomy" id="157069"/>
    <lineage>
        <taxon>Eukaryota</taxon>
        <taxon>Metazoa</taxon>
        <taxon>Spiralia</taxon>
        <taxon>Lophotrochozoa</taxon>
        <taxon>Platyhelminthes</taxon>
        <taxon>Trematoda</taxon>
        <taxon>Digenea</taxon>
        <taxon>Strigeidida</taxon>
        <taxon>Schistosomatoidea</taxon>
        <taxon>Schistosomatidae</taxon>
        <taxon>Trichobilharzia</taxon>
    </lineage>
</organism>
<dbReference type="AlphaFoldDB" id="A0AA85IXQ0"/>
<accession>A0AA85IXQ0</accession>
<dbReference type="Gene3D" id="3.80.10.10">
    <property type="entry name" value="Ribonuclease Inhibitor"/>
    <property type="match status" value="2"/>
</dbReference>
<evidence type="ECO:0000313" key="11">
    <source>
        <dbReference type="Proteomes" id="UP000050795"/>
    </source>
</evidence>
<keyword evidence="5" id="KW-0970">Cilium biogenesis/degradation</keyword>
<dbReference type="Pfam" id="PF14580">
    <property type="entry name" value="LRR_9"/>
    <property type="match status" value="1"/>
</dbReference>
<reference evidence="11" key="1">
    <citation type="submission" date="2022-06" db="EMBL/GenBank/DDBJ databases">
        <authorList>
            <person name="Berger JAMES D."/>
            <person name="Berger JAMES D."/>
        </authorList>
    </citation>
    <scope>NUCLEOTIDE SEQUENCE [LARGE SCALE GENOMIC DNA]</scope>
</reference>
<dbReference type="WBParaSite" id="TREG1_127350.1">
    <property type="protein sequence ID" value="TREG1_127350.1"/>
    <property type="gene ID" value="TREG1_127350"/>
</dbReference>
<keyword evidence="4" id="KW-0677">Repeat</keyword>
<dbReference type="InterPro" id="IPR001611">
    <property type="entry name" value="Leu-rich_rpt"/>
</dbReference>
<dbReference type="PANTHER" id="PTHR45973">
    <property type="entry name" value="PROTEIN PHOSPHATASE 1 REGULATORY SUBUNIT SDS22-RELATED"/>
    <property type="match status" value="1"/>
</dbReference>
<evidence type="ECO:0000256" key="5">
    <source>
        <dbReference type="ARBA" id="ARBA00022794"/>
    </source>
</evidence>
<proteinExistence type="predicted"/>
<dbReference type="GO" id="GO:0030030">
    <property type="term" value="P:cell projection organization"/>
    <property type="evidence" value="ECO:0007669"/>
    <property type="project" value="UniProtKB-KW"/>
</dbReference>
<feature type="region of interest" description="Disordered" evidence="10">
    <location>
        <begin position="416"/>
        <end position="438"/>
    </location>
</feature>
<name>A0AA85IXQ0_TRIRE</name>
<dbReference type="GO" id="GO:0005813">
    <property type="term" value="C:centrosome"/>
    <property type="evidence" value="ECO:0007669"/>
    <property type="project" value="UniProtKB-SubCell"/>
</dbReference>
<evidence type="ECO:0000256" key="4">
    <source>
        <dbReference type="ARBA" id="ARBA00022737"/>
    </source>
</evidence>
<evidence type="ECO:0000256" key="1">
    <source>
        <dbReference type="ARBA" id="ARBA00004300"/>
    </source>
</evidence>
<evidence type="ECO:0000256" key="6">
    <source>
        <dbReference type="ARBA" id="ARBA00023212"/>
    </source>
</evidence>
<dbReference type="SUPFAM" id="SSF52075">
    <property type="entry name" value="Outer arm dynein light chain 1"/>
    <property type="match status" value="2"/>
</dbReference>
<evidence type="ECO:0000256" key="10">
    <source>
        <dbReference type="SAM" id="MobiDB-lite"/>
    </source>
</evidence>
<reference evidence="12" key="2">
    <citation type="submission" date="2023-11" db="UniProtKB">
        <authorList>
            <consortium name="WormBaseParasite"/>
        </authorList>
    </citation>
    <scope>IDENTIFICATION</scope>
</reference>
<keyword evidence="6" id="KW-0206">Cytoskeleton</keyword>
<sequence>MLKQRIWDTSRSLGPHGEITLNLSNCALENIEEVPNDINILILDQNYIRRLENLSSVCGLQQLSAANNRILQMHGVAHLANLAILNLPNNGIVSIDGLSRLTRLRWLNLSGNKIKVIEQLEKNTNLKHLDLSDNYISELSDLSFLVKLKTLLLHCNHITTIQNASKVLPKSLEIISLASNVISNILEVQELSCLTMLTQFSLRNNPCAESTAYDHKMFVLGWLPNLHMFDGFKVTSEDVEKAKYFISGLRFSLTLPSSKSSQEYDYTIQKDHVNQCQMKTTFPKGIDHNLNGVCIDNPQSSYAELSTPDSSTISQNYSSDSLLNRMSVTCNGSCGKSVSTFIPLNVSTGSRENHFSQSITSLTTAVLNNGNNNNNNSNIHVHQRKYSHGLDSACNNMMNCTDSTISIHPKVVNSCNNDKDKSQRNTLTPLSSSSLSPSSLLPSAHLLVKNTNCSSDKIVKSTQEEDQVLACERKKIVGKPYTTEKRESLILSPNDTLLSSRNFIPLNKTIHRSHSPTNSLYNSKTNATSKPLKESLIDGVHLIVDDDDGEEEEIEVFTKGTVQTTKFIHPLEDNLQLQPQEGNITHQNGSSNANMKKPLMNSNYDDNADGQYSSSILRKDFKDEISTQIIKFPELCSGLNTNQTNKNSHDNIIATKSEKLTQINHDLRSPNEHNKIPPELCHSVTPTLNGEINTIKNGTPLPLTQDVGTLTDCTPSTSSPSSTQPCCSDCCKQKKFLEEIFLHFNLCLQDQAALIELQSKYMLSLVNENRTTRNISSPRLPCYEVTLTVR</sequence>
<comment type="function">
    <text evidence="7">Acts as a key negative regulator of ciliogenesis in collaboration with CCP110 by capping the mother centriole thereby preventing cilia formation. Required for recruitment of CCP110 to the centrosome.</text>
</comment>
<dbReference type="InterPro" id="IPR050576">
    <property type="entry name" value="Cilia_flagella_integrity"/>
</dbReference>
<keyword evidence="3" id="KW-0433">Leucine-rich repeat</keyword>
<keyword evidence="2" id="KW-0963">Cytoplasm</keyword>
<keyword evidence="11" id="KW-1185">Reference proteome</keyword>